<dbReference type="EMBL" id="KV454212">
    <property type="protein sequence ID" value="ODQ58271.1"/>
    <property type="molecule type" value="Genomic_DNA"/>
</dbReference>
<dbReference type="InterPro" id="IPR018170">
    <property type="entry name" value="Aldo/ket_reductase_CS"/>
</dbReference>
<keyword evidence="7" id="KW-1185">Reference proteome</keyword>
<reference evidence="6 7" key="1">
    <citation type="journal article" date="2016" name="Proc. Natl. Acad. Sci. U.S.A.">
        <title>Comparative genomics of biotechnologically important yeasts.</title>
        <authorList>
            <person name="Riley R."/>
            <person name="Haridas S."/>
            <person name="Wolfe K.H."/>
            <person name="Lopes M.R."/>
            <person name="Hittinger C.T."/>
            <person name="Goeker M."/>
            <person name="Salamov A.A."/>
            <person name="Wisecaver J.H."/>
            <person name="Long T.M."/>
            <person name="Calvey C.H."/>
            <person name="Aerts A.L."/>
            <person name="Barry K.W."/>
            <person name="Choi C."/>
            <person name="Clum A."/>
            <person name="Coughlan A.Y."/>
            <person name="Deshpande S."/>
            <person name="Douglass A.P."/>
            <person name="Hanson S.J."/>
            <person name="Klenk H.-P."/>
            <person name="LaButti K.M."/>
            <person name="Lapidus A."/>
            <person name="Lindquist E.A."/>
            <person name="Lipzen A.M."/>
            <person name="Meier-Kolthoff J.P."/>
            <person name="Ohm R.A."/>
            <person name="Otillar R.P."/>
            <person name="Pangilinan J.L."/>
            <person name="Peng Y."/>
            <person name="Rokas A."/>
            <person name="Rosa C.A."/>
            <person name="Scheuner C."/>
            <person name="Sibirny A.A."/>
            <person name="Slot J.C."/>
            <person name="Stielow J.B."/>
            <person name="Sun H."/>
            <person name="Kurtzman C.P."/>
            <person name="Blackwell M."/>
            <person name="Grigoriev I.V."/>
            <person name="Jeffries T.W."/>
        </authorList>
    </citation>
    <scope>NUCLEOTIDE SEQUENCE [LARGE SCALE GENOMIC DNA]</scope>
    <source>
        <strain evidence="7">ATCC 58044 / CBS 1984 / NCYC 433 / NRRL Y-366-8</strain>
    </source>
</reference>
<accession>A0A1E3NYJ3</accession>
<feature type="domain" description="NADP-dependent oxidoreductase" evidence="5">
    <location>
        <begin position="21"/>
        <end position="291"/>
    </location>
</feature>
<keyword evidence="1" id="KW-0560">Oxidoreductase</keyword>
<dbReference type="PANTHER" id="PTHR11732">
    <property type="entry name" value="ALDO/KETO REDUCTASE"/>
    <property type="match status" value="1"/>
</dbReference>
<dbReference type="PIRSF" id="PIRSF000097">
    <property type="entry name" value="AKR"/>
    <property type="match status" value="1"/>
</dbReference>
<feature type="active site" description="Proton donor" evidence="2">
    <location>
        <position position="56"/>
    </location>
</feature>
<dbReference type="STRING" id="683960.A0A1E3NYJ3"/>
<feature type="site" description="Lowers pKa of active site Tyr" evidence="4">
    <location>
        <position position="85"/>
    </location>
</feature>
<evidence type="ECO:0000256" key="1">
    <source>
        <dbReference type="ARBA" id="ARBA00023002"/>
    </source>
</evidence>
<evidence type="ECO:0000259" key="5">
    <source>
        <dbReference type="Pfam" id="PF00248"/>
    </source>
</evidence>
<name>A0A1E3NYJ3_WICAA</name>
<evidence type="ECO:0000256" key="2">
    <source>
        <dbReference type="PIRSR" id="PIRSR000097-1"/>
    </source>
</evidence>
<feature type="binding site" evidence="3">
    <location>
        <position position="116"/>
    </location>
    <ligand>
        <name>substrate</name>
    </ligand>
</feature>
<dbReference type="InterPro" id="IPR020471">
    <property type="entry name" value="AKR"/>
</dbReference>
<dbReference type="GeneID" id="30199356"/>
<sequence>MTEKATDIQFTFYNGQKIPALGFGTANVGDRAPPTKEALKIAVKAGYRHIDTAWVYQTEDYIGEALKELFEEGVVKREDLFITTKVGTPLYQDPERSLNESLKKLGIDYVDLLLQHWPYGSEPIFDKDGQLDRTKSIESKDALNKDYIKSYQRIEKLYKEHPEKVKSIGVSNYSVEFLENLLKVAEVKPVNNQIELHPHLPQKDVVEFSEKNGILLTAYSPVGSSGAPNLEIPIVKELAAKYNVTANSILTSYHIKEGRIVIPKSINEQRIKDAIVLAPLTEEDLQKLSEFGEKNPKRFIAPAWGKDLGFKVW</sequence>
<dbReference type="InterPro" id="IPR023210">
    <property type="entry name" value="NADP_OxRdtase_dom"/>
</dbReference>
<dbReference type="OrthoDB" id="416253at2759"/>
<dbReference type="RefSeq" id="XP_019037478.1">
    <property type="nucleotide sequence ID" value="XM_019182110.1"/>
</dbReference>
<evidence type="ECO:0000313" key="7">
    <source>
        <dbReference type="Proteomes" id="UP000094112"/>
    </source>
</evidence>
<dbReference type="AlphaFoldDB" id="A0A1E3NYJ3"/>
<dbReference type="FunFam" id="3.20.20.100:FF:000002">
    <property type="entry name" value="2,5-diketo-D-gluconic acid reductase A"/>
    <property type="match status" value="1"/>
</dbReference>
<organism evidence="6 7">
    <name type="scientific">Wickerhamomyces anomalus (strain ATCC 58044 / CBS 1984 / NCYC 433 / NRRL Y-366-8)</name>
    <name type="common">Yeast</name>
    <name type="synonym">Hansenula anomala</name>
    <dbReference type="NCBI Taxonomy" id="683960"/>
    <lineage>
        <taxon>Eukaryota</taxon>
        <taxon>Fungi</taxon>
        <taxon>Dikarya</taxon>
        <taxon>Ascomycota</taxon>
        <taxon>Saccharomycotina</taxon>
        <taxon>Saccharomycetes</taxon>
        <taxon>Phaffomycetales</taxon>
        <taxon>Wickerhamomycetaceae</taxon>
        <taxon>Wickerhamomyces</taxon>
    </lineage>
</organism>
<evidence type="ECO:0000256" key="3">
    <source>
        <dbReference type="PIRSR" id="PIRSR000097-2"/>
    </source>
</evidence>
<dbReference type="GO" id="GO:0016616">
    <property type="term" value="F:oxidoreductase activity, acting on the CH-OH group of donors, NAD or NADP as acceptor"/>
    <property type="evidence" value="ECO:0007669"/>
    <property type="project" value="UniProtKB-ARBA"/>
</dbReference>
<dbReference type="PROSITE" id="PS00798">
    <property type="entry name" value="ALDOKETO_REDUCTASE_1"/>
    <property type="match status" value="1"/>
</dbReference>
<dbReference type="InterPro" id="IPR036812">
    <property type="entry name" value="NAD(P)_OxRdtase_dom_sf"/>
</dbReference>
<protein>
    <recommendedName>
        <fullName evidence="5">NADP-dependent oxidoreductase domain-containing protein</fullName>
    </recommendedName>
</protein>
<dbReference type="SUPFAM" id="SSF51430">
    <property type="entry name" value="NAD(P)-linked oxidoreductase"/>
    <property type="match status" value="1"/>
</dbReference>
<dbReference type="Gene3D" id="3.20.20.100">
    <property type="entry name" value="NADP-dependent oxidoreductase domain"/>
    <property type="match status" value="1"/>
</dbReference>
<dbReference type="Proteomes" id="UP000094112">
    <property type="component" value="Unassembled WGS sequence"/>
</dbReference>
<proteinExistence type="predicted"/>
<gene>
    <name evidence="6" type="ORF">WICANDRAFT_33743</name>
</gene>
<evidence type="ECO:0000313" key="6">
    <source>
        <dbReference type="EMBL" id="ODQ58271.1"/>
    </source>
</evidence>
<dbReference type="Pfam" id="PF00248">
    <property type="entry name" value="Aldo_ket_red"/>
    <property type="match status" value="1"/>
</dbReference>
<dbReference type="PRINTS" id="PR00069">
    <property type="entry name" value="ALDKETRDTASE"/>
</dbReference>
<evidence type="ECO:0000256" key="4">
    <source>
        <dbReference type="PIRSR" id="PIRSR000097-3"/>
    </source>
</evidence>